<keyword evidence="3" id="KW-1185">Reference proteome</keyword>
<dbReference type="AlphaFoldDB" id="A0AAV9VUN3"/>
<accession>A0AAV9VUN3</accession>
<gene>
    <name evidence="2" type="ORF">TWF481_002518</name>
</gene>
<evidence type="ECO:0000256" key="1">
    <source>
        <dbReference type="SAM" id="MobiDB-lite"/>
    </source>
</evidence>
<proteinExistence type="predicted"/>
<evidence type="ECO:0000313" key="2">
    <source>
        <dbReference type="EMBL" id="KAK6496502.1"/>
    </source>
</evidence>
<feature type="compositionally biased region" description="Basic and acidic residues" evidence="1">
    <location>
        <begin position="364"/>
        <end position="374"/>
    </location>
</feature>
<organism evidence="2 3">
    <name type="scientific">Arthrobotrys musiformis</name>
    <dbReference type="NCBI Taxonomy" id="47236"/>
    <lineage>
        <taxon>Eukaryota</taxon>
        <taxon>Fungi</taxon>
        <taxon>Dikarya</taxon>
        <taxon>Ascomycota</taxon>
        <taxon>Pezizomycotina</taxon>
        <taxon>Orbiliomycetes</taxon>
        <taxon>Orbiliales</taxon>
        <taxon>Orbiliaceae</taxon>
        <taxon>Arthrobotrys</taxon>
    </lineage>
</organism>
<reference evidence="2 3" key="1">
    <citation type="submission" date="2023-08" db="EMBL/GenBank/DDBJ databases">
        <authorList>
            <person name="Palmer J.M."/>
        </authorList>
    </citation>
    <scope>NUCLEOTIDE SEQUENCE [LARGE SCALE GENOMIC DNA]</scope>
    <source>
        <strain evidence="2 3">TWF481</strain>
    </source>
</reference>
<dbReference type="EMBL" id="JAVHJL010000011">
    <property type="protein sequence ID" value="KAK6496502.1"/>
    <property type="molecule type" value="Genomic_DNA"/>
</dbReference>
<comment type="caution">
    <text evidence="2">The sequence shown here is derived from an EMBL/GenBank/DDBJ whole genome shotgun (WGS) entry which is preliminary data.</text>
</comment>
<protein>
    <submittedName>
        <fullName evidence="2">Uncharacterized protein</fullName>
    </submittedName>
</protein>
<dbReference type="Proteomes" id="UP001370758">
    <property type="component" value="Unassembled WGS sequence"/>
</dbReference>
<name>A0AAV9VUN3_9PEZI</name>
<sequence>MATYRASIAASRPVHRHISRPSSRRSLVFFVHHRSGSQQCYIPPTSPNRSWAQPVAQIVNYPRKSNWDHIFRSHPWAESKTIHHQWTQNHKTVINDWFHATSGKPHQNLYKVRRSDWAYNTRNAAQKANSIHKSLFRALDIMSKPYTHRVVRSNRPVAVKMPAQTDASVKPCTGTATSNAPLRAAFEQQPELDPSTLPKSEAAVVHDEINTSTSFGATNPEIAPSTLEAASTPGTSSQHGPGSARAINIDETTSQKVVPDIHATDSQNDAEVLGWSPKTFMDKDLEFPSEKKPEPALQTSAENMEYIVPIKDSGKKSELSPADLIASLRYYDRRRGALPDEEPLSPEDVAALESSRTKLTKGKSHSETSSDHSAGKSSFKKIGLAVSSIVLSAYVFGVGAKLLSIQPESTAATELLSAVQRSKVAKGRMD</sequence>
<feature type="region of interest" description="Disordered" evidence="1">
    <location>
        <begin position="226"/>
        <end position="245"/>
    </location>
</feature>
<feature type="compositionally biased region" description="Polar residues" evidence="1">
    <location>
        <begin position="228"/>
        <end position="240"/>
    </location>
</feature>
<evidence type="ECO:0000313" key="3">
    <source>
        <dbReference type="Proteomes" id="UP001370758"/>
    </source>
</evidence>
<feature type="region of interest" description="Disordered" evidence="1">
    <location>
        <begin position="353"/>
        <end position="376"/>
    </location>
</feature>